<evidence type="ECO:0000259" key="2">
    <source>
        <dbReference type="Pfam" id="PF04773"/>
    </source>
</evidence>
<evidence type="ECO:0000313" key="3">
    <source>
        <dbReference type="EMBL" id="ABZ07826.1"/>
    </source>
</evidence>
<dbReference type="AlphaFoldDB" id="B3T5G7"/>
<proteinExistence type="predicted"/>
<sequence>MIFNHIYEIRIMKRFYTLLLIAAISFSNFVHGEAIARVMKSNGDVMLKALGKTTFSTVVKPGLGINNGDAIRIGETGFAVIIYIDDRSVVKIRENTEFEFIDSPSTRTIEIKQGTIFNNVSPQHDKTFIVATPVSVASVKGTEFAVVSDPAGIDQFFCQEGTFDVYNTVSEQTINVQSGQQAISSALGTLTQQPFNPDDYPEEPDADIEDIEEEVEEEEPEETEPEGEEEEPEPEETEPEPEEQPEPEETEPEPEEQPESTEEAPESTPEAEKPFNMGLGVGSVTIDGMLYNQLALRPEFNIGKLGIGLDLVVYIDNEGNVRPNEWDMKNDPSVIMDKILYLRWGQKEDPFWIKLGSLDNVTLGYGGLLMGYSNMMEFPTVRQMGINTGMQFGNFGTELFMSNIKDFSRGGTLLGLRGSYKVSKTFPLTIGANFVMDINQFSGLKDKDEDSYPDIFDDFPDDKSLWNDTDGDGIPDPHAGVDSTIWDIDANGNNIYDADETDLGLKGSPFSIENNTASVMGYSFDIGYPVFSNKMVSLDVYAEFNFLNFPKASSQDSTSNFYRPARTGSGFSVPGVRMSLFKFLNVSFEYRIKSGYYVPQFFDQSYDITRVTPIYIDDQTDILTKDMMLFANSTMNEDLNGYFGSISADLFGFASISGSYANMTSDSNEVKSFVAALNLNPEKIPKLSVATAYYQRNNDSDPFDFDNPSLNTVLGYRLGYEVSKGVSVIWDFRQFYRDDGTGMLEPIKQTTIETAFDF</sequence>
<dbReference type="Pfam" id="PF04773">
    <property type="entry name" value="FecR"/>
    <property type="match status" value="1"/>
</dbReference>
<dbReference type="Gene3D" id="2.60.120.1440">
    <property type="match status" value="1"/>
</dbReference>
<accession>B3T5G7</accession>
<reference evidence="3" key="1">
    <citation type="journal article" date="2008" name="ISME J.">
        <title>Genomic patterns of recombination, clonal divergence and environment in marine microbial populations.</title>
        <authorList>
            <person name="Konstantinidis K.T."/>
            <person name="Delong E.F."/>
        </authorList>
    </citation>
    <scope>NUCLEOTIDE SEQUENCE</scope>
</reference>
<dbReference type="PANTHER" id="PTHR38731">
    <property type="entry name" value="LIPL45-RELATED LIPOPROTEIN-RELATED"/>
    <property type="match status" value="1"/>
</dbReference>
<organism evidence="3">
    <name type="scientific">uncultured marine microorganism HF4000_ANIW141I9</name>
    <dbReference type="NCBI Taxonomy" id="455537"/>
    <lineage>
        <taxon>unclassified sequences</taxon>
        <taxon>environmental samples</taxon>
    </lineage>
</organism>
<dbReference type="InterPro" id="IPR006860">
    <property type="entry name" value="FecR"/>
</dbReference>
<dbReference type="PANTHER" id="PTHR38731:SF1">
    <property type="entry name" value="FECR PROTEIN DOMAIN-CONTAINING PROTEIN"/>
    <property type="match status" value="1"/>
</dbReference>
<feature type="region of interest" description="Disordered" evidence="1">
    <location>
        <begin position="211"/>
        <end position="279"/>
    </location>
</feature>
<gene>
    <name evidence="3" type="ORF">ALOHA_HF4000ANIW141I9ctg2g13</name>
</gene>
<evidence type="ECO:0000256" key="1">
    <source>
        <dbReference type="SAM" id="MobiDB-lite"/>
    </source>
</evidence>
<name>B3T5G7_9ZZZZ</name>
<feature type="compositionally biased region" description="Acidic residues" evidence="1">
    <location>
        <begin position="211"/>
        <end position="265"/>
    </location>
</feature>
<protein>
    <recommendedName>
        <fullName evidence="2">FecR protein domain-containing protein</fullName>
    </recommendedName>
</protein>
<feature type="domain" description="FecR protein" evidence="2">
    <location>
        <begin position="79"/>
        <end position="150"/>
    </location>
</feature>
<dbReference type="EMBL" id="EU016610">
    <property type="protein sequence ID" value="ABZ07826.1"/>
    <property type="molecule type" value="Genomic_DNA"/>
</dbReference>